<evidence type="ECO:0000259" key="4">
    <source>
        <dbReference type="PROSITE" id="PS50102"/>
    </source>
</evidence>
<dbReference type="EMBL" id="KN122902">
    <property type="protein sequence ID" value="KFO27469.1"/>
    <property type="molecule type" value="Genomic_DNA"/>
</dbReference>
<name>A0A091D5S6_FUKDA</name>
<gene>
    <name evidence="5" type="ORF">H920_11123</name>
</gene>
<sequence>MASSGRSSALKLAARGEPGRFRRVAPLISISELAGPGSAAVQGYKTLSPEPCAACGAPRGGCSINSSPLGRDQTAPVAHYRAGGVAYSNFQHPQIARGQPTAALGPPLKVCARGGRTSQRNSSSSSSSSTAATTPPPGPPAPANPLSYLQLDYCGLYDDHRNPYGYPAMSEEDLMLEDDQRATLTLFIRNVRHSRSEVEQRIKKYRIIEEVVIKRPAQGQAGAFAFLQFQNLDMAHRAKVAISDWVIGRNPIKID</sequence>
<feature type="compositionally biased region" description="Low complexity" evidence="3">
    <location>
        <begin position="122"/>
        <end position="133"/>
    </location>
</feature>
<dbReference type="AlphaFoldDB" id="A0A091D5S6"/>
<evidence type="ECO:0000256" key="3">
    <source>
        <dbReference type="SAM" id="MobiDB-lite"/>
    </source>
</evidence>
<organism evidence="5 6">
    <name type="scientific">Fukomys damarensis</name>
    <name type="common">Damaraland mole rat</name>
    <name type="synonym">Cryptomys damarensis</name>
    <dbReference type="NCBI Taxonomy" id="885580"/>
    <lineage>
        <taxon>Eukaryota</taxon>
        <taxon>Metazoa</taxon>
        <taxon>Chordata</taxon>
        <taxon>Craniata</taxon>
        <taxon>Vertebrata</taxon>
        <taxon>Euteleostomi</taxon>
        <taxon>Mammalia</taxon>
        <taxon>Eutheria</taxon>
        <taxon>Euarchontoglires</taxon>
        <taxon>Glires</taxon>
        <taxon>Rodentia</taxon>
        <taxon>Hystricomorpha</taxon>
        <taxon>Bathyergidae</taxon>
        <taxon>Fukomys</taxon>
    </lineage>
</organism>
<evidence type="ECO:0000313" key="6">
    <source>
        <dbReference type="Proteomes" id="UP000028990"/>
    </source>
</evidence>
<reference evidence="5 6" key="1">
    <citation type="submission" date="2013-11" db="EMBL/GenBank/DDBJ databases">
        <title>The Damaraland mole rat (Fukomys damarensis) genome and evolution of African mole rats.</title>
        <authorList>
            <person name="Gladyshev V.N."/>
            <person name="Fang X."/>
        </authorList>
    </citation>
    <scope>NUCLEOTIDE SEQUENCE [LARGE SCALE GENOMIC DNA]</scope>
    <source>
        <tissue evidence="5">Liver</tissue>
    </source>
</reference>
<evidence type="ECO:0000313" key="5">
    <source>
        <dbReference type="EMBL" id="KFO27469.1"/>
    </source>
</evidence>
<dbReference type="InterPro" id="IPR035979">
    <property type="entry name" value="RBD_domain_sf"/>
</dbReference>
<protein>
    <submittedName>
        <fullName evidence="5">Putative RNA-binding protein 15B</fullName>
    </submittedName>
</protein>
<keyword evidence="1 2" id="KW-0694">RNA-binding</keyword>
<feature type="compositionally biased region" description="Pro residues" evidence="3">
    <location>
        <begin position="134"/>
        <end position="143"/>
    </location>
</feature>
<keyword evidence="6" id="KW-1185">Reference proteome</keyword>
<dbReference type="SUPFAM" id="SSF54928">
    <property type="entry name" value="RNA-binding domain, RBD"/>
    <property type="match status" value="1"/>
</dbReference>
<dbReference type="Gene3D" id="3.30.70.330">
    <property type="match status" value="1"/>
</dbReference>
<dbReference type="PANTHER" id="PTHR23189">
    <property type="entry name" value="RNA RECOGNITION MOTIF-CONTAINING"/>
    <property type="match status" value="1"/>
</dbReference>
<dbReference type="Proteomes" id="UP000028990">
    <property type="component" value="Unassembled WGS sequence"/>
</dbReference>
<evidence type="ECO:0000256" key="1">
    <source>
        <dbReference type="ARBA" id="ARBA00022884"/>
    </source>
</evidence>
<feature type="domain" description="RRM" evidence="4">
    <location>
        <begin position="184"/>
        <end position="255"/>
    </location>
</feature>
<feature type="region of interest" description="Disordered" evidence="3">
    <location>
        <begin position="98"/>
        <end position="144"/>
    </location>
</feature>
<dbReference type="InterPro" id="IPR012677">
    <property type="entry name" value="Nucleotide-bd_a/b_plait_sf"/>
</dbReference>
<dbReference type="PROSITE" id="PS50102">
    <property type="entry name" value="RRM"/>
    <property type="match status" value="1"/>
</dbReference>
<evidence type="ECO:0000256" key="2">
    <source>
        <dbReference type="PROSITE-ProRule" id="PRU00176"/>
    </source>
</evidence>
<accession>A0A091D5S6</accession>
<dbReference type="GO" id="GO:0003723">
    <property type="term" value="F:RNA binding"/>
    <property type="evidence" value="ECO:0007669"/>
    <property type="project" value="UniProtKB-UniRule"/>
</dbReference>
<dbReference type="InterPro" id="IPR000504">
    <property type="entry name" value="RRM_dom"/>
</dbReference>
<proteinExistence type="predicted"/>